<dbReference type="RefSeq" id="WP_093211912.1">
    <property type="nucleotide sequence ID" value="NZ_FNFL01000001.1"/>
</dbReference>
<proteinExistence type="predicted"/>
<gene>
    <name evidence="2" type="ORF">SAMN05216243_1179</name>
</gene>
<dbReference type="Proteomes" id="UP000198694">
    <property type="component" value="Unassembled WGS sequence"/>
</dbReference>
<dbReference type="STRING" id="407036.SAMN05216243_1179"/>
<sequence>MEGEVSKALRANRGPVNELALNFGILLLIMLAGGFLTGFLAKSLRLPDKLMRGFIGIGVLGGIYFWAQTPLAH</sequence>
<keyword evidence="1" id="KW-1133">Transmembrane helix</keyword>
<dbReference type="OrthoDB" id="4483775at2"/>
<accession>A0A1G8X6E4</accession>
<protein>
    <submittedName>
        <fullName evidence="2">Uncharacterized protein</fullName>
    </submittedName>
</protein>
<evidence type="ECO:0000256" key="1">
    <source>
        <dbReference type="SAM" id="Phobius"/>
    </source>
</evidence>
<keyword evidence="1" id="KW-0812">Transmembrane</keyword>
<evidence type="ECO:0000313" key="2">
    <source>
        <dbReference type="EMBL" id="SDJ85957.1"/>
    </source>
</evidence>
<evidence type="ECO:0000313" key="3">
    <source>
        <dbReference type="Proteomes" id="UP000198694"/>
    </source>
</evidence>
<reference evidence="2 3" key="1">
    <citation type="submission" date="2016-10" db="EMBL/GenBank/DDBJ databases">
        <authorList>
            <person name="de Groot N.N."/>
        </authorList>
    </citation>
    <scope>NUCLEOTIDE SEQUENCE [LARGE SCALE GENOMIC DNA]</scope>
    <source>
        <strain evidence="2 3">CGMCC 1.6502</strain>
    </source>
</reference>
<dbReference type="EMBL" id="FNFL01000001">
    <property type="protein sequence ID" value="SDJ85957.1"/>
    <property type="molecule type" value="Genomic_DNA"/>
</dbReference>
<keyword evidence="1" id="KW-0472">Membrane</keyword>
<feature type="transmembrane region" description="Helical" evidence="1">
    <location>
        <begin position="50"/>
        <end position="67"/>
    </location>
</feature>
<feature type="transmembrane region" description="Helical" evidence="1">
    <location>
        <begin position="20"/>
        <end position="41"/>
    </location>
</feature>
<name>A0A1G8X6E4_9BACI</name>
<keyword evidence="3" id="KW-1185">Reference proteome</keyword>
<organism evidence="2 3">
    <name type="scientific">Sediminibacillus albus</name>
    <dbReference type="NCBI Taxonomy" id="407036"/>
    <lineage>
        <taxon>Bacteria</taxon>
        <taxon>Bacillati</taxon>
        <taxon>Bacillota</taxon>
        <taxon>Bacilli</taxon>
        <taxon>Bacillales</taxon>
        <taxon>Bacillaceae</taxon>
        <taxon>Sediminibacillus</taxon>
    </lineage>
</organism>
<dbReference type="AlphaFoldDB" id="A0A1G8X6E4"/>